<dbReference type="AlphaFoldDB" id="A0A9W9FWQ2"/>
<comment type="caution">
    <text evidence="2">The sequence shown here is derived from an EMBL/GenBank/DDBJ whole genome shotgun (WGS) entry which is preliminary data.</text>
</comment>
<organism evidence="2 3">
    <name type="scientific">Penicillium angulare</name>
    <dbReference type="NCBI Taxonomy" id="116970"/>
    <lineage>
        <taxon>Eukaryota</taxon>
        <taxon>Fungi</taxon>
        <taxon>Dikarya</taxon>
        <taxon>Ascomycota</taxon>
        <taxon>Pezizomycotina</taxon>
        <taxon>Eurotiomycetes</taxon>
        <taxon>Eurotiomycetidae</taxon>
        <taxon>Eurotiales</taxon>
        <taxon>Aspergillaceae</taxon>
        <taxon>Penicillium</taxon>
    </lineage>
</organism>
<feature type="region of interest" description="Disordered" evidence="1">
    <location>
        <begin position="91"/>
        <end position="135"/>
    </location>
</feature>
<name>A0A9W9FWQ2_9EURO</name>
<keyword evidence="3" id="KW-1185">Reference proteome</keyword>
<reference evidence="2" key="1">
    <citation type="submission" date="2022-11" db="EMBL/GenBank/DDBJ databases">
        <authorList>
            <person name="Petersen C."/>
        </authorList>
    </citation>
    <scope>NUCLEOTIDE SEQUENCE</scope>
    <source>
        <strain evidence="2">IBT 30069</strain>
    </source>
</reference>
<dbReference type="EMBL" id="JAPQKH010000003">
    <property type="protein sequence ID" value="KAJ5107763.1"/>
    <property type="molecule type" value="Genomic_DNA"/>
</dbReference>
<evidence type="ECO:0000313" key="2">
    <source>
        <dbReference type="EMBL" id="KAJ5107763.1"/>
    </source>
</evidence>
<dbReference type="Proteomes" id="UP001149165">
    <property type="component" value="Unassembled WGS sequence"/>
</dbReference>
<evidence type="ECO:0000313" key="3">
    <source>
        <dbReference type="Proteomes" id="UP001149165"/>
    </source>
</evidence>
<feature type="compositionally biased region" description="Polar residues" evidence="1">
    <location>
        <begin position="101"/>
        <end position="112"/>
    </location>
</feature>
<evidence type="ECO:0000256" key="1">
    <source>
        <dbReference type="SAM" id="MobiDB-lite"/>
    </source>
</evidence>
<protein>
    <submittedName>
        <fullName evidence="2">Uncharacterized protein</fullName>
    </submittedName>
</protein>
<gene>
    <name evidence="2" type="ORF">N7456_004438</name>
</gene>
<reference evidence="2" key="2">
    <citation type="journal article" date="2023" name="IMA Fungus">
        <title>Comparative genomic study of the Penicillium genus elucidates a diverse pangenome and 15 lateral gene transfer events.</title>
        <authorList>
            <person name="Petersen C."/>
            <person name="Sorensen T."/>
            <person name="Nielsen M.R."/>
            <person name="Sondergaard T.E."/>
            <person name="Sorensen J.L."/>
            <person name="Fitzpatrick D.A."/>
            <person name="Frisvad J.C."/>
            <person name="Nielsen K.L."/>
        </authorList>
    </citation>
    <scope>NUCLEOTIDE SEQUENCE</scope>
    <source>
        <strain evidence="2">IBT 30069</strain>
    </source>
</reference>
<sequence length="135" mass="14623">MKKTWGEVQGIKLRFTTSTEYLLHNNQRKGKDYAGIRASSLILTDSTCPRSFVVRVPEVKGRTAGNKGLSIWTWLNGGKIGKIGNAIGEPLSAKEEKDSRATQPPLSGSTEIQAHRFAPLVSATTGPGSTGLERR</sequence>
<proteinExistence type="predicted"/>
<accession>A0A9W9FWQ2</accession>
<dbReference type="OrthoDB" id="10465714at2759"/>